<dbReference type="PANTHER" id="PTHR43877:SF2">
    <property type="entry name" value="AMINOALKYLPHOSPHONATE N-ACETYLTRANSFERASE-RELATED"/>
    <property type="match status" value="1"/>
</dbReference>
<dbReference type="OrthoDB" id="9804026at2"/>
<protein>
    <submittedName>
        <fullName evidence="4">Ribosomal-protein-alanine N-acetyltransferase</fullName>
    </submittedName>
</protein>
<dbReference type="RefSeq" id="WP_093028034.1">
    <property type="nucleotide sequence ID" value="NZ_FMZV01000002.1"/>
</dbReference>
<name>A0A1G6M5Z5_9RHOB</name>
<dbReference type="STRING" id="639004.SAMN04488239_102405"/>
<dbReference type="GO" id="GO:0016747">
    <property type="term" value="F:acyltransferase activity, transferring groups other than amino-acyl groups"/>
    <property type="evidence" value="ECO:0007669"/>
    <property type="project" value="InterPro"/>
</dbReference>
<dbReference type="PANTHER" id="PTHR43877">
    <property type="entry name" value="AMINOALKYLPHOSPHONATE N-ACETYLTRANSFERASE-RELATED-RELATED"/>
    <property type="match status" value="1"/>
</dbReference>
<dbReference type="PROSITE" id="PS51186">
    <property type="entry name" value="GNAT"/>
    <property type="match status" value="1"/>
</dbReference>
<proteinExistence type="predicted"/>
<keyword evidence="2" id="KW-0012">Acyltransferase</keyword>
<sequence>MTPKEMARTHALAFSETRAWTETEFADLLAGEFVHAIGSVDCFAVFQVIGDEAELLTIATDPAQRRRGLARACMNNWQTEAFRRGARRGLLDVAADNSAAIALYAGCGYVPCGLRKAYYQRADGKKVNAILMERPLP</sequence>
<dbReference type="EMBL" id="FMZV01000002">
    <property type="protein sequence ID" value="SDC50893.1"/>
    <property type="molecule type" value="Genomic_DNA"/>
</dbReference>
<dbReference type="InterPro" id="IPR050832">
    <property type="entry name" value="Bact_Acetyltransf"/>
</dbReference>
<dbReference type="InterPro" id="IPR000182">
    <property type="entry name" value="GNAT_dom"/>
</dbReference>
<organism evidence="4 5">
    <name type="scientific">Ruegeria marina</name>
    <dbReference type="NCBI Taxonomy" id="639004"/>
    <lineage>
        <taxon>Bacteria</taxon>
        <taxon>Pseudomonadati</taxon>
        <taxon>Pseudomonadota</taxon>
        <taxon>Alphaproteobacteria</taxon>
        <taxon>Rhodobacterales</taxon>
        <taxon>Roseobacteraceae</taxon>
        <taxon>Ruegeria</taxon>
    </lineage>
</organism>
<dbReference type="Proteomes" id="UP000199628">
    <property type="component" value="Unassembled WGS sequence"/>
</dbReference>
<dbReference type="SUPFAM" id="SSF55729">
    <property type="entry name" value="Acyl-CoA N-acyltransferases (Nat)"/>
    <property type="match status" value="1"/>
</dbReference>
<dbReference type="InterPro" id="IPR016181">
    <property type="entry name" value="Acyl_CoA_acyltransferase"/>
</dbReference>
<dbReference type="CDD" id="cd04301">
    <property type="entry name" value="NAT_SF"/>
    <property type="match status" value="1"/>
</dbReference>
<accession>A0A1G6M5Z5</accession>
<feature type="domain" description="N-acetyltransferase" evidence="3">
    <location>
        <begin position="1"/>
        <end position="137"/>
    </location>
</feature>
<evidence type="ECO:0000313" key="5">
    <source>
        <dbReference type="Proteomes" id="UP000199628"/>
    </source>
</evidence>
<evidence type="ECO:0000259" key="3">
    <source>
        <dbReference type="PROSITE" id="PS51186"/>
    </source>
</evidence>
<reference evidence="5" key="1">
    <citation type="submission" date="2016-10" db="EMBL/GenBank/DDBJ databases">
        <authorList>
            <person name="Varghese N."/>
            <person name="Submissions S."/>
        </authorList>
    </citation>
    <scope>NUCLEOTIDE SEQUENCE [LARGE SCALE GENOMIC DNA]</scope>
    <source>
        <strain evidence="5">CGMCC 1.9108</strain>
    </source>
</reference>
<evidence type="ECO:0000256" key="2">
    <source>
        <dbReference type="ARBA" id="ARBA00023315"/>
    </source>
</evidence>
<keyword evidence="1 4" id="KW-0808">Transferase</keyword>
<evidence type="ECO:0000256" key="1">
    <source>
        <dbReference type="ARBA" id="ARBA00022679"/>
    </source>
</evidence>
<gene>
    <name evidence="4" type="ORF">SAMN04488239_102405</name>
</gene>
<dbReference type="Pfam" id="PF00583">
    <property type="entry name" value="Acetyltransf_1"/>
    <property type="match status" value="1"/>
</dbReference>
<dbReference type="Gene3D" id="3.40.630.30">
    <property type="match status" value="1"/>
</dbReference>
<dbReference type="AlphaFoldDB" id="A0A1G6M5Z5"/>
<keyword evidence="5" id="KW-1185">Reference proteome</keyword>
<evidence type="ECO:0000313" key="4">
    <source>
        <dbReference type="EMBL" id="SDC50893.1"/>
    </source>
</evidence>